<keyword evidence="4 7" id="KW-0233">DNA recombination</keyword>
<comment type="similarity">
    <text evidence="1 7">Belongs to the RecO family.</text>
</comment>
<reference evidence="9 10" key="1">
    <citation type="submission" date="2020-08" db="EMBL/GenBank/DDBJ databases">
        <title>Genomic Encyclopedia of Type Strains, Phase IV (KMG-IV): sequencing the most valuable type-strain genomes for metagenomic binning, comparative biology and taxonomic classification.</title>
        <authorList>
            <person name="Goeker M."/>
        </authorList>
    </citation>
    <scope>NUCLEOTIDE SEQUENCE [LARGE SCALE GENOMIC DNA]</scope>
    <source>
        <strain evidence="9 10">DSM 27165</strain>
    </source>
</reference>
<dbReference type="InterPro" id="IPR003717">
    <property type="entry name" value="RecO"/>
</dbReference>
<feature type="domain" description="DNA replication/recombination mediator RecO N-terminal" evidence="8">
    <location>
        <begin position="10"/>
        <end position="79"/>
    </location>
</feature>
<dbReference type="SUPFAM" id="SSF57863">
    <property type="entry name" value="ArfGap/RecO-like zinc finger"/>
    <property type="match status" value="1"/>
</dbReference>
<dbReference type="NCBIfam" id="TIGR00613">
    <property type="entry name" value="reco"/>
    <property type="match status" value="1"/>
</dbReference>
<dbReference type="GO" id="GO:0006310">
    <property type="term" value="P:DNA recombination"/>
    <property type="evidence" value="ECO:0007669"/>
    <property type="project" value="UniProtKB-UniRule"/>
</dbReference>
<dbReference type="InterPro" id="IPR022572">
    <property type="entry name" value="DNA_rep/recomb_RecO_N"/>
</dbReference>
<dbReference type="InterPro" id="IPR037278">
    <property type="entry name" value="ARFGAP/RecO"/>
</dbReference>
<dbReference type="Gene3D" id="1.20.1440.120">
    <property type="entry name" value="Recombination protein O, C-terminal domain"/>
    <property type="match status" value="1"/>
</dbReference>
<dbReference type="GO" id="GO:0043590">
    <property type="term" value="C:bacterial nucleoid"/>
    <property type="evidence" value="ECO:0007669"/>
    <property type="project" value="TreeGrafter"/>
</dbReference>
<keyword evidence="10" id="KW-1185">Reference proteome</keyword>
<dbReference type="GO" id="GO:0006302">
    <property type="term" value="P:double-strand break repair"/>
    <property type="evidence" value="ECO:0007669"/>
    <property type="project" value="TreeGrafter"/>
</dbReference>
<sequence>MTEPRRVEGQPAFVLHTYPYRETSLIVEAFSRDHGRVAIVARGARRPKSAVRGVLMAFQPLLLSWFGKQELKTLHSAEWQGGIPQLSGLPLICGFYLNELLLNMLAREDAHSGLFANYFDTIQRLSCQLDPAPCLRRFELQMLMELGYGLDLTRTVDGQRVRAGLWYVFAGGLGLREDQMHGEGAVQGETLLAMAEQRFDQPQVLAQSKGLMRQAIQHALGDRQLYTRRLLRDLNQL</sequence>
<evidence type="ECO:0000256" key="4">
    <source>
        <dbReference type="ARBA" id="ARBA00023172"/>
    </source>
</evidence>
<keyword evidence="5 7" id="KW-0234">DNA repair</keyword>
<dbReference type="HAMAP" id="MF_00201">
    <property type="entry name" value="RecO"/>
    <property type="match status" value="1"/>
</dbReference>
<gene>
    <name evidence="7" type="primary">recO</name>
    <name evidence="9" type="ORF">HNQ59_003472</name>
</gene>
<dbReference type="InterPro" id="IPR042242">
    <property type="entry name" value="RecO_C"/>
</dbReference>
<dbReference type="PANTHER" id="PTHR33991:SF1">
    <property type="entry name" value="DNA REPAIR PROTEIN RECO"/>
    <property type="match status" value="1"/>
</dbReference>
<comment type="function">
    <text evidence="7">Involved in DNA repair and RecF pathway recombination.</text>
</comment>
<dbReference type="Pfam" id="PF11967">
    <property type="entry name" value="RecO_N"/>
    <property type="match status" value="1"/>
</dbReference>
<dbReference type="EMBL" id="JACHHY010000026">
    <property type="protein sequence ID" value="MBB5020158.1"/>
    <property type="molecule type" value="Genomic_DNA"/>
</dbReference>
<evidence type="ECO:0000256" key="1">
    <source>
        <dbReference type="ARBA" id="ARBA00007452"/>
    </source>
</evidence>
<name>A0A840MNE1_9PROT</name>
<evidence type="ECO:0000256" key="2">
    <source>
        <dbReference type="ARBA" id="ARBA00021310"/>
    </source>
</evidence>
<organism evidence="9 10">
    <name type="scientific">Chitinivorax tropicus</name>
    <dbReference type="NCBI Taxonomy" id="714531"/>
    <lineage>
        <taxon>Bacteria</taxon>
        <taxon>Pseudomonadati</taxon>
        <taxon>Pseudomonadota</taxon>
        <taxon>Betaproteobacteria</taxon>
        <taxon>Chitinivorax</taxon>
    </lineage>
</organism>
<proteinExistence type="inferred from homology"/>
<dbReference type="Gene3D" id="2.40.50.140">
    <property type="entry name" value="Nucleic acid-binding proteins"/>
    <property type="match status" value="1"/>
</dbReference>
<evidence type="ECO:0000313" key="9">
    <source>
        <dbReference type="EMBL" id="MBB5020158.1"/>
    </source>
</evidence>
<dbReference type="Pfam" id="PF02565">
    <property type="entry name" value="RecO_C"/>
    <property type="match status" value="1"/>
</dbReference>
<evidence type="ECO:0000313" key="10">
    <source>
        <dbReference type="Proteomes" id="UP000575898"/>
    </source>
</evidence>
<dbReference type="SUPFAM" id="SSF50249">
    <property type="entry name" value="Nucleic acid-binding proteins"/>
    <property type="match status" value="1"/>
</dbReference>
<dbReference type="InterPro" id="IPR012340">
    <property type="entry name" value="NA-bd_OB-fold"/>
</dbReference>
<evidence type="ECO:0000256" key="7">
    <source>
        <dbReference type="HAMAP-Rule" id="MF_00201"/>
    </source>
</evidence>
<evidence type="ECO:0000256" key="3">
    <source>
        <dbReference type="ARBA" id="ARBA00022763"/>
    </source>
</evidence>
<dbReference type="RefSeq" id="WP_184041567.1">
    <property type="nucleotide sequence ID" value="NZ_JACHHY010000026.1"/>
</dbReference>
<protein>
    <recommendedName>
        <fullName evidence="2 7">DNA repair protein RecO</fullName>
    </recommendedName>
    <alternativeName>
        <fullName evidence="6 7">Recombination protein O</fullName>
    </alternativeName>
</protein>
<evidence type="ECO:0000256" key="5">
    <source>
        <dbReference type="ARBA" id="ARBA00023204"/>
    </source>
</evidence>
<comment type="caution">
    <text evidence="9">The sequence shown here is derived from an EMBL/GenBank/DDBJ whole genome shotgun (WGS) entry which is preliminary data.</text>
</comment>
<evidence type="ECO:0000256" key="6">
    <source>
        <dbReference type="ARBA" id="ARBA00033409"/>
    </source>
</evidence>
<dbReference type="Proteomes" id="UP000575898">
    <property type="component" value="Unassembled WGS sequence"/>
</dbReference>
<dbReference type="PANTHER" id="PTHR33991">
    <property type="entry name" value="DNA REPAIR PROTEIN RECO"/>
    <property type="match status" value="1"/>
</dbReference>
<keyword evidence="3 7" id="KW-0227">DNA damage</keyword>
<dbReference type="AlphaFoldDB" id="A0A840MNE1"/>
<evidence type="ECO:0000259" key="8">
    <source>
        <dbReference type="Pfam" id="PF11967"/>
    </source>
</evidence>
<accession>A0A840MNE1</accession>